<dbReference type="SUPFAM" id="SSF53474">
    <property type="entry name" value="alpha/beta-Hydrolases"/>
    <property type="match status" value="1"/>
</dbReference>
<feature type="domain" description="AB hydrolase-1" evidence="1">
    <location>
        <begin position="18"/>
        <end position="242"/>
    </location>
</feature>
<dbReference type="STRING" id="1287727.SAMN05443999_12613"/>
<evidence type="ECO:0000313" key="3">
    <source>
        <dbReference type="Proteomes" id="UP000199582"/>
    </source>
</evidence>
<dbReference type="RefSeq" id="WP_175544837.1">
    <property type="nucleotide sequence ID" value="NZ_FOAG01000026.1"/>
</dbReference>
<protein>
    <submittedName>
        <fullName evidence="2">Pimeloyl-ACP methyl ester carboxylesterase</fullName>
    </submittedName>
</protein>
<reference evidence="2 3" key="1">
    <citation type="submission" date="2016-10" db="EMBL/GenBank/DDBJ databases">
        <authorList>
            <person name="de Groot N.N."/>
        </authorList>
    </citation>
    <scope>NUCLEOTIDE SEQUENCE [LARGE SCALE GENOMIC DNA]</scope>
    <source>
        <strain evidence="2 3">DSM 100674</strain>
    </source>
</reference>
<evidence type="ECO:0000313" key="2">
    <source>
        <dbReference type="EMBL" id="SEM39190.1"/>
    </source>
</evidence>
<name>A0A1H7XZE6_9RHOB</name>
<dbReference type="PRINTS" id="PR00111">
    <property type="entry name" value="ABHYDROLASE"/>
</dbReference>
<dbReference type="AlphaFoldDB" id="A0A1H7XZE6"/>
<keyword evidence="3" id="KW-1185">Reference proteome</keyword>
<dbReference type="InterPro" id="IPR000073">
    <property type="entry name" value="AB_hydrolase_1"/>
</dbReference>
<organism evidence="2 3">
    <name type="scientific">Roseovarius azorensis</name>
    <dbReference type="NCBI Taxonomy" id="1287727"/>
    <lineage>
        <taxon>Bacteria</taxon>
        <taxon>Pseudomonadati</taxon>
        <taxon>Pseudomonadota</taxon>
        <taxon>Alphaproteobacteria</taxon>
        <taxon>Rhodobacterales</taxon>
        <taxon>Roseobacteraceae</taxon>
        <taxon>Roseovarius</taxon>
    </lineage>
</organism>
<evidence type="ECO:0000259" key="1">
    <source>
        <dbReference type="Pfam" id="PF00561"/>
    </source>
</evidence>
<accession>A0A1H7XZE6</accession>
<dbReference type="Pfam" id="PF00561">
    <property type="entry name" value="Abhydrolase_1"/>
    <property type="match status" value="1"/>
</dbReference>
<proteinExistence type="predicted"/>
<dbReference type="InterPro" id="IPR029058">
    <property type="entry name" value="AB_hydrolase_fold"/>
</dbReference>
<dbReference type="PANTHER" id="PTHR43433:SF5">
    <property type="entry name" value="AB HYDROLASE-1 DOMAIN-CONTAINING PROTEIN"/>
    <property type="match status" value="1"/>
</dbReference>
<gene>
    <name evidence="2" type="ORF">SAMN05443999_12613</name>
</gene>
<dbReference type="EMBL" id="FOAG01000026">
    <property type="protein sequence ID" value="SEM39190.1"/>
    <property type="molecule type" value="Genomic_DNA"/>
</dbReference>
<dbReference type="PANTHER" id="PTHR43433">
    <property type="entry name" value="HYDROLASE, ALPHA/BETA FOLD FAMILY PROTEIN"/>
    <property type="match status" value="1"/>
</dbReference>
<dbReference type="Proteomes" id="UP000199582">
    <property type="component" value="Unassembled WGS sequence"/>
</dbReference>
<dbReference type="InterPro" id="IPR050471">
    <property type="entry name" value="AB_hydrolase"/>
</dbReference>
<dbReference type="Gene3D" id="3.40.50.1820">
    <property type="entry name" value="alpha/beta hydrolase"/>
    <property type="match status" value="1"/>
</dbReference>
<sequence>MKTEDGTINFEVSGQGVPLVLIHGVGANLGSWDAVSAELEDAFKIIRPDLRGHGSSLPIDGPYSVEKFAADIIAVMDAAGVERAHLVGFSLGGLIAQKLATDNTDRFDRIVILSAVAGRTEEERGKVVARLDLIRDGGMDAITGAAADRWFTEEFARRHPEVIENRIAELKSVHLDSYLEAYRVFGTTELIDTLHRIDRPVLVMTGEFDQGSNTRMARDMHELIPRSELIILPGLKHSVLVEASDVVAGHVREFLQRSQWNQRRG</sequence>